<name>A0A5R9GNY9_9PROT</name>
<evidence type="ECO:0000313" key="1">
    <source>
        <dbReference type="EMBL" id="TLS66153.1"/>
    </source>
</evidence>
<dbReference type="GO" id="GO:0016740">
    <property type="term" value="F:transferase activity"/>
    <property type="evidence" value="ECO:0007669"/>
    <property type="project" value="UniProtKB-KW"/>
</dbReference>
<keyword evidence="2" id="KW-1185">Reference proteome</keyword>
<dbReference type="PANTHER" id="PTHR36529:SF1">
    <property type="entry name" value="GLYCOSYLTRANSFERASE"/>
    <property type="match status" value="1"/>
</dbReference>
<comment type="caution">
    <text evidence="1">The sequence shown here is derived from an EMBL/GenBank/DDBJ whole genome shotgun (WGS) entry which is preliminary data.</text>
</comment>
<dbReference type="Proteomes" id="UP000306585">
    <property type="component" value="Unassembled WGS sequence"/>
</dbReference>
<dbReference type="AlphaFoldDB" id="A0A5R9GNY9"/>
<proteinExistence type="predicted"/>
<dbReference type="Gene3D" id="3.90.550.10">
    <property type="entry name" value="Spore Coat Polysaccharide Biosynthesis Protein SpsA, Chain A"/>
    <property type="match status" value="1"/>
</dbReference>
<sequence>MTYPDVRVIIMCKAPVAGAVKTRLLARYTAAEAAMLHAAMATTVIERAVRLFDDVVVAADDPSHRFYSQYTCPVVAQGEGNLGDRMGRLVAQACADGAGAVLLLGTDSPHMPDQRLHQAYDALANADVVVGPVEDGGYDLIAMHQPWPLFAGVAWSSGQVLVQTQAIIGQLGLTSQLLDYGFDIDFPDDLLRAEGSGWLVPESVRPLLR</sequence>
<dbReference type="PANTHER" id="PTHR36529">
    <property type="entry name" value="SLL1095 PROTEIN"/>
    <property type="match status" value="1"/>
</dbReference>
<dbReference type="RefSeq" id="WP_138239910.1">
    <property type="nucleotide sequence ID" value="NZ_VBRY01000011.1"/>
</dbReference>
<dbReference type="EMBL" id="VBRY01000011">
    <property type="protein sequence ID" value="TLS66153.1"/>
    <property type="molecule type" value="Genomic_DNA"/>
</dbReference>
<dbReference type="InterPro" id="IPR029044">
    <property type="entry name" value="Nucleotide-diphossugar_trans"/>
</dbReference>
<keyword evidence="1" id="KW-0808">Transferase</keyword>
<dbReference type="SUPFAM" id="SSF53448">
    <property type="entry name" value="Nucleotide-diphospho-sugar transferases"/>
    <property type="match status" value="1"/>
</dbReference>
<dbReference type="NCBIfam" id="TIGR04282">
    <property type="entry name" value="glyco_like_cofC"/>
    <property type="match status" value="1"/>
</dbReference>
<accession>A0A5R9GNY9</accession>
<protein>
    <submittedName>
        <fullName evidence="1">Glycosyltransferase</fullName>
    </submittedName>
</protein>
<gene>
    <name evidence="1" type="ORF">FEF65_11210</name>
</gene>
<dbReference type="Pfam" id="PF09837">
    <property type="entry name" value="DUF2064"/>
    <property type="match status" value="1"/>
</dbReference>
<dbReference type="InterPro" id="IPR018641">
    <property type="entry name" value="Trfase_1_rSAM/seldom-assoc"/>
</dbReference>
<evidence type="ECO:0000313" key="2">
    <source>
        <dbReference type="Proteomes" id="UP000306585"/>
    </source>
</evidence>
<reference evidence="1 2" key="1">
    <citation type="journal article" date="2019" name="Appl. Environ. Microbiol.">
        <title>Environmental Evidence and Genomic Insight of Iron-oxidizing Bacteria Preference Towards More Corrosion Resistant Stainless Steel at Higher Salinities.</title>
        <authorList>
            <person name="Garrison C.E."/>
            <person name="Price K.A."/>
            <person name="Field E.K."/>
        </authorList>
    </citation>
    <scope>NUCLEOTIDE SEQUENCE [LARGE SCALE GENOMIC DNA]</scope>
    <source>
        <strain evidence="1 2">P3</strain>
    </source>
</reference>
<organism evidence="1 2">
    <name type="scientific">Mariprofundus erugo</name>
    <dbReference type="NCBI Taxonomy" id="2528639"/>
    <lineage>
        <taxon>Bacteria</taxon>
        <taxon>Pseudomonadati</taxon>
        <taxon>Pseudomonadota</taxon>
        <taxon>Candidatius Mariprofundia</taxon>
        <taxon>Mariprofundales</taxon>
        <taxon>Mariprofundaceae</taxon>
        <taxon>Mariprofundus</taxon>
    </lineage>
</organism>